<dbReference type="PANTHER" id="PTHR37339">
    <property type="entry name" value="TESTIS-EXPRESSED PROTEIN 29"/>
    <property type="match status" value="1"/>
</dbReference>
<evidence type="ECO:0000256" key="2">
    <source>
        <dbReference type="SAM" id="Phobius"/>
    </source>
</evidence>
<reference evidence="3" key="3">
    <citation type="submission" date="2025-09" db="UniProtKB">
        <authorList>
            <consortium name="Ensembl"/>
        </authorList>
    </citation>
    <scope>IDENTIFICATION</scope>
</reference>
<reference evidence="3 4" key="1">
    <citation type="submission" date="2018-10" db="EMBL/GenBank/DDBJ databases">
        <title>Improved assembly of the deer mouse Peromyscus maniculatus genome.</title>
        <authorList>
            <person name="Lassance J.-M."/>
            <person name="Hoekstra H.E."/>
        </authorList>
    </citation>
    <scope>NUCLEOTIDE SEQUENCE [LARGE SCALE GENOMIC DNA]</scope>
</reference>
<sequence>CPRAPTASNSPRRSGLCLCLAVCDIPLYEICDYNITRDQCKDLGCCFYRGVCYKKAVPIYVHVFSVLIMLIAGFFVVAIVFRVIQEVKRETEISVEAESSAKISEAPEQTTTQDPSSLKPTSTDSTKRTTSQVDGRLPWTVRLCPCGLLFAYAPCL</sequence>
<protein>
    <recommendedName>
        <fullName evidence="5">Testis-expressed protein 29</fullName>
    </recommendedName>
</protein>
<dbReference type="Ensembl" id="ENSPEMT00000035180.1">
    <property type="protein sequence ID" value="ENSPEMP00000034008.1"/>
    <property type="gene ID" value="ENSPEMG00000027895.1"/>
</dbReference>
<name>A0A8C8UNK2_PERMB</name>
<evidence type="ECO:0008006" key="5">
    <source>
        <dbReference type="Google" id="ProtNLM"/>
    </source>
</evidence>
<proteinExistence type="predicted"/>
<reference evidence="3" key="2">
    <citation type="submission" date="2025-08" db="UniProtKB">
        <authorList>
            <consortium name="Ensembl"/>
        </authorList>
    </citation>
    <scope>IDENTIFICATION</scope>
</reference>
<dbReference type="Proteomes" id="UP000694547">
    <property type="component" value="Chromosome 17"/>
</dbReference>
<feature type="compositionally biased region" description="Polar residues" evidence="1">
    <location>
        <begin position="107"/>
        <end position="131"/>
    </location>
</feature>
<evidence type="ECO:0000313" key="4">
    <source>
        <dbReference type="Proteomes" id="UP000694547"/>
    </source>
</evidence>
<keyword evidence="2" id="KW-0472">Membrane</keyword>
<organism evidence="3 4">
    <name type="scientific">Peromyscus maniculatus bairdii</name>
    <name type="common">Prairie deer mouse</name>
    <dbReference type="NCBI Taxonomy" id="230844"/>
    <lineage>
        <taxon>Eukaryota</taxon>
        <taxon>Metazoa</taxon>
        <taxon>Chordata</taxon>
        <taxon>Craniata</taxon>
        <taxon>Vertebrata</taxon>
        <taxon>Euteleostomi</taxon>
        <taxon>Mammalia</taxon>
        <taxon>Eutheria</taxon>
        <taxon>Euarchontoglires</taxon>
        <taxon>Glires</taxon>
        <taxon>Rodentia</taxon>
        <taxon>Myomorpha</taxon>
        <taxon>Muroidea</taxon>
        <taxon>Cricetidae</taxon>
        <taxon>Neotominae</taxon>
        <taxon>Peromyscus</taxon>
    </lineage>
</organism>
<evidence type="ECO:0000313" key="3">
    <source>
        <dbReference type="Ensembl" id="ENSPEMP00000034008.1"/>
    </source>
</evidence>
<dbReference type="AlphaFoldDB" id="A0A8C8UNK2"/>
<keyword evidence="2" id="KW-0812">Transmembrane</keyword>
<dbReference type="PANTHER" id="PTHR37339:SF1">
    <property type="entry name" value="TESTIS-EXPRESSED PROTEIN 29"/>
    <property type="match status" value="1"/>
</dbReference>
<keyword evidence="4" id="KW-1185">Reference proteome</keyword>
<feature type="region of interest" description="Disordered" evidence="1">
    <location>
        <begin position="95"/>
        <end position="131"/>
    </location>
</feature>
<dbReference type="Pfam" id="PF15839">
    <property type="entry name" value="TEX29"/>
    <property type="match status" value="1"/>
</dbReference>
<dbReference type="InterPro" id="IPR031685">
    <property type="entry name" value="TEX29"/>
</dbReference>
<feature type="transmembrane region" description="Helical" evidence="2">
    <location>
        <begin position="59"/>
        <end position="81"/>
    </location>
</feature>
<evidence type="ECO:0000256" key="1">
    <source>
        <dbReference type="SAM" id="MobiDB-lite"/>
    </source>
</evidence>
<accession>A0A8C8UNK2</accession>
<dbReference type="GeneTree" id="ENSGT00510000049560"/>
<keyword evidence="2" id="KW-1133">Transmembrane helix</keyword>